<sequence length="191" mass="21737">MTDQAIYHERQTLCRCGLHALNNVLQGPMYTKASLEGICDELATRSASNGLMNWVWNAHKSPLGIGNYDVNALTLALHQKGYVMQWVDKRRPVDEKLVNLDRVEGLLCNVVLSTVWSSLWMSRHWFAIRKIRGVCYNLDSKLATPMPFHGDHECYQFLQELVNTGECELFVVLKESTTMEQTHLPGGNDDL</sequence>
<name>A0AAV1UP77_9STRA</name>
<dbReference type="EMBL" id="CAKLBY020000224">
    <property type="protein sequence ID" value="CAK7936429.1"/>
    <property type="molecule type" value="Genomic_DNA"/>
</dbReference>
<keyword evidence="3" id="KW-0645">Protease</keyword>
<evidence type="ECO:0000256" key="3">
    <source>
        <dbReference type="ARBA" id="ARBA00022670"/>
    </source>
</evidence>
<comment type="catalytic activity">
    <reaction evidence="1">
        <text>Thiol-dependent hydrolysis of ester, thioester, amide, peptide and isopeptide bonds formed by the C-terminal Gly of ubiquitin (a 76-residue protein attached to proteins as an intracellular targeting signal).</text>
        <dbReference type="EC" id="3.4.19.12"/>
    </reaction>
</comment>
<dbReference type="PANTHER" id="PTHR13291:SF0">
    <property type="entry name" value="JOSEPHIN-LIKE PROTEIN"/>
    <property type="match status" value="1"/>
</dbReference>
<organism evidence="8 9">
    <name type="scientific">Peronospora matthiolae</name>
    <dbReference type="NCBI Taxonomy" id="2874970"/>
    <lineage>
        <taxon>Eukaryota</taxon>
        <taxon>Sar</taxon>
        <taxon>Stramenopiles</taxon>
        <taxon>Oomycota</taxon>
        <taxon>Peronosporomycetes</taxon>
        <taxon>Peronosporales</taxon>
        <taxon>Peronosporaceae</taxon>
        <taxon>Peronospora</taxon>
    </lineage>
</organism>
<evidence type="ECO:0000256" key="5">
    <source>
        <dbReference type="ARBA" id="ARBA00022801"/>
    </source>
</evidence>
<evidence type="ECO:0000313" key="8">
    <source>
        <dbReference type="EMBL" id="CAK7936429.1"/>
    </source>
</evidence>
<evidence type="ECO:0000256" key="6">
    <source>
        <dbReference type="PROSITE-ProRule" id="PRU00331"/>
    </source>
</evidence>
<feature type="active site" evidence="6">
    <location>
        <position position="124"/>
    </location>
</feature>
<dbReference type="EC" id="3.4.19.12" evidence="2"/>
<dbReference type="GO" id="GO:0016579">
    <property type="term" value="P:protein deubiquitination"/>
    <property type="evidence" value="ECO:0007669"/>
    <property type="project" value="InterPro"/>
</dbReference>
<dbReference type="Gene3D" id="3.90.70.40">
    <property type="match status" value="1"/>
</dbReference>
<comment type="caution">
    <text evidence="8">The sequence shown here is derived from an EMBL/GenBank/DDBJ whole genome shotgun (WGS) entry which is preliminary data.</text>
</comment>
<feature type="active site" evidence="6">
    <location>
        <position position="16"/>
    </location>
</feature>
<dbReference type="InterPro" id="IPR006155">
    <property type="entry name" value="Josephin"/>
</dbReference>
<evidence type="ECO:0000256" key="1">
    <source>
        <dbReference type="ARBA" id="ARBA00000707"/>
    </source>
</evidence>
<evidence type="ECO:0000256" key="4">
    <source>
        <dbReference type="ARBA" id="ARBA00022786"/>
    </source>
</evidence>
<accession>A0AAV1UP77</accession>
<evidence type="ECO:0000313" key="9">
    <source>
        <dbReference type="Proteomes" id="UP001162060"/>
    </source>
</evidence>
<proteinExistence type="predicted"/>
<evidence type="ECO:0000259" key="7">
    <source>
        <dbReference type="PROSITE" id="PS50957"/>
    </source>
</evidence>
<dbReference type="Proteomes" id="UP001162060">
    <property type="component" value="Unassembled WGS sequence"/>
</dbReference>
<dbReference type="Pfam" id="PF02099">
    <property type="entry name" value="Josephin"/>
    <property type="match status" value="1"/>
</dbReference>
<dbReference type="GO" id="GO:0006508">
    <property type="term" value="P:proteolysis"/>
    <property type="evidence" value="ECO:0007669"/>
    <property type="project" value="UniProtKB-KW"/>
</dbReference>
<keyword evidence="5 6" id="KW-0378">Hydrolase</keyword>
<dbReference type="PROSITE" id="PS50957">
    <property type="entry name" value="JOSEPHIN"/>
    <property type="match status" value="1"/>
</dbReference>
<dbReference type="InterPro" id="IPR040053">
    <property type="entry name" value="JOSD1/2"/>
</dbReference>
<gene>
    <name evidence="8" type="ORF">PM001_LOCUS21579</name>
</gene>
<evidence type="ECO:0000256" key="2">
    <source>
        <dbReference type="ARBA" id="ARBA00012759"/>
    </source>
</evidence>
<feature type="active site" evidence="6">
    <location>
        <position position="139"/>
    </location>
</feature>
<dbReference type="PANTHER" id="PTHR13291">
    <property type="entry name" value="JOSEPHIN 1, 2"/>
    <property type="match status" value="1"/>
</dbReference>
<reference evidence="8" key="1">
    <citation type="submission" date="2024-01" db="EMBL/GenBank/DDBJ databases">
        <authorList>
            <person name="Webb A."/>
        </authorList>
    </citation>
    <scope>NUCLEOTIDE SEQUENCE</scope>
    <source>
        <strain evidence="8">Pm1</strain>
    </source>
</reference>
<feature type="domain" description="Josephin" evidence="7">
    <location>
        <begin position="3"/>
        <end position="187"/>
    </location>
</feature>
<protein>
    <recommendedName>
        <fullName evidence="2">ubiquitinyl hydrolase 1</fullName>
        <ecNumber evidence="2">3.4.19.12</ecNumber>
    </recommendedName>
</protein>
<dbReference type="AlphaFoldDB" id="A0AAV1UP77"/>
<keyword evidence="4" id="KW-0833">Ubl conjugation pathway</keyword>
<dbReference type="SMART" id="SM01246">
    <property type="entry name" value="Josephin"/>
    <property type="match status" value="1"/>
</dbReference>
<dbReference type="GO" id="GO:0004843">
    <property type="term" value="F:cysteine-type deubiquitinase activity"/>
    <property type="evidence" value="ECO:0007669"/>
    <property type="project" value="UniProtKB-EC"/>
</dbReference>